<protein>
    <recommendedName>
        <fullName evidence="3">Tc1-like transposase DDE domain-containing protein</fullName>
    </recommendedName>
</protein>
<organism evidence="1 2">
    <name type="scientific">Araneus ventricosus</name>
    <name type="common">Orbweaver spider</name>
    <name type="synonym">Epeira ventricosa</name>
    <dbReference type="NCBI Taxonomy" id="182803"/>
    <lineage>
        <taxon>Eukaryota</taxon>
        <taxon>Metazoa</taxon>
        <taxon>Ecdysozoa</taxon>
        <taxon>Arthropoda</taxon>
        <taxon>Chelicerata</taxon>
        <taxon>Arachnida</taxon>
        <taxon>Araneae</taxon>
        <taxon>Araneomorphae</taxon>
        <taxon>Entelegynae</taxon>
        <taxon>Araneoidea</taxon>
        <taxon>Araneidae</taxon>
        <taxon>Araneus</taxon>
    </lineage>
</organism>
<gene>
    <name evidence="1" type="ORF">AVEN_4055_1</name>
</gene>
<dbReference type="Proteomes" id="UP000499080">
    <property type="component" value="Unassembled WGS sequence"/>
</dbReference>
<sequence length="185" mass="21377">MIQQLMNEWFESNFVPEAHRHLSGNGLPADAKIVLILDNCTAHLSLEISVKNVDEAHFNLDGYVNGQNWRIWGTENPDFAIEKSLYPRRVTVWCVLSSRGIVGAIFFEQTVNSARYVEALRNQFIPEIQSEPHFESMWFMQDGATPHRTNEVFDLLEEHFNERIVAFGTQNRKIWALIGYPILLT</sequence>
<evidence type="ECO:0000313" key="1">
    <source>
        <dbReference type="EMBL" id="GBN24099.1"/>
    </source>
</evidence>
<comment type="caution">
    <text evidence="1">The sequence shown here is derived from an EMBL/GenBank/DDBJ whole genome shotgun (WGS) entry which is preliminary data.</text>
</comment>
<dbReference type="PANTHER" id="PTHR47326:SF1">
    <property type="entry name" value="HTH PSQ-TYPE DOMAIN-CONTAINING PROTEIN"/>
    <property type="match status" value="1"/>
</dbReference>
<dbReference type="Gene3D" id="3.30.420.10">
    <property type="entry name" value="Ribonuclease H-like superfamily/Ribonuclease H"/>
    <property type="match status" value="1"/>
</dbReference>
<dbReference type="AlphaFoldDB" id="A0A4Y2MBU5"/>
<reference evidence="1 2" key="1">
    <citation type="journal article" date="2019" name="Sci. Rep.">
        <title>Orb-weaving spider Araneus ventricosus genome elucidates the spidroin gene catalogue.</title>
        <authorList>
            <person name="Kono N."/>
            <person name="Nakamura H."/>
            <person name="Ohtoshi R."/>
            <person name="Moran D.A.P."/>
            <person name="Shinohara A."/>
            <person name="Yoshida Y."/>
            <person name="Fujiwara M."/>
            <person name="Mori M."/>
            <person name="Tomita M."/>
            <person name="Arakawa K."/>
        </authorList>
    </citation>
    <scope>NUCLEOTIDE SEQUENCE [LARGE SCALE GENOMIC DNA]</scope>
</reference>
<proteinExistence type="predicted"/>
<evidence type="ECO:0000313" key="2">
    <source>
        <dbReference type="Proteomes" id="UP000499080"/>
    </source>
</evidence>
<dbReference type="EMBL" id="BGPR01007077">
    <property type="protein sequence ID" value="GBN24099.1"/>
    <property type="molecule type" value="Genomic_DNA"/>
</dbReference>
<name>A0A4Y2MBU5_ARAVE</name>
<accession>A0A4Y2MBU5</accession>
<evidence type="ECO:0008006" key="3">
    <source>
        <dbReference type="Google" id="ProtNLM"/>
    </source>
</evidence>
<dbReference type="InterPro" id="IPR036397">
    <property type="entry name" value="RNaseH_sf"/>
</dbReference>
<dbReference type="GO" id="GO:0003676">
    <property type="term" value="F:nucleic acid binding"/>
    <property type="evidence" value="ECO:0007669"/>
    <property type="project" value="InterPro"/>
</dbReference>
<keyword evidence="2" id="KW-1185">Reference proteome</keyword>
<dbReference type="PANTHER" id="PTHR47326">
    <property type="entry name" value="TRANSPOSABLE ELEMENT TC3 TRANSPOSASE-LIKE PROTEIN"/>
    <property type="match status" value="1"/>
</dbReference>
<dbReference type="OrthoDB" id="8010911at2759"/>